<keyword evidence="2" id="KW-1185">Reference proteome</keyword>
<dbReference type="EMBL" id="CAVNYO010000040">
    <property type="protein sequence ID" value="CAK5263536.1"/>
    <property type="molecule type" value="Genomic_DNA"/>
</dbReference>
<dbReference type="Proteomes" id="UP001295794">
    <property type="component" value="Unassembled WGS sequence"/>
</dbReference>
<organism evidence="1 2">
    <name type="scientific">Mycena citricolor</name>
    <dbReference type="NCBI Taxonomy" id="2018698"/>
    <lineage>
        <taxon>Eukaryota</taxon>
        <taxon>Fungi</taxon>
        <taxon>Dikarya</taxon>
        <taxon>Basidiomycota</taxon>
        <taxon>Agaricomycotina</taxon>
        <taxon>Agaricomycetes</taxon>
        <taxon>Agaricomycetidae</taxon>
        <taxon>Agaricales</taxon>
        <taxon>Marasmiineae</taxon>
        <taxon>Mycenaceae</taxon>
        <taxon>Mycena</taxon>
    </lineage>
</organism>
<dbReference type="AlphaFoldDB" id="A0AAD2GTW0"/>
<name>A0AAD2GTW0_9AGAR</name>
<accession>A0AAD2GTW0</accession>
<evidence type="ECO:0000313" key="1">
    <source>
        <dbReference type="EMBL" id="CAK5263536.1"/>
    </source>
</evidence>
<reference evidence="1" key="1">
    <citation type="submission" date="2023-11" db="EMBL/GenBank/DDBJ databases">
        <authorList>
            <person name="De Vega J J."/>
            <person name="De Vega J J."/>
        </authorList>
    </citation>
    <scope>NUCLEOTIDE SEQUENCE</scope>
</reference>
<evidence type="ECO:0000313" key="2">
    <source>
        <dbReference type="Proteomes" id="UP001295794"/>
    </source>
</evidence>
<feature type="non-terminal residue" evidence="1">
    <location>
        <position position="78"/>
    </location>
</feature>
<proteinExistence type="predicted"/>
<gene>
    <name evidence="1" type="ORF">MYCIT1_LOCUS3000</name>
</gene>
<comment type="caution">
    <text evidence="1">The sequence shown here is derived from an EMBL/GenBank/DDBJ whole genome shotgun (WGS) entry which is preliminary data.</text>
</comment>
<sequence length="78" mass="8870">GFVVNCDYAALSEEALRVLRDVVKPRPYRHFFLDQDGRTKGSTRCSRKIRPRSTRWVTISSRCTGCSSGFACDTRHMG</sequence>
<feature type="non-terminal residue" evidence="1">
    <location>
        <position position="1"/>
    </location>
</feature>
<protein>
    <submittedName>
        <fullName evidence="1">Uncharacterized protein</fullName>
    </submittedName>
</protein>